<dbReference type="GO" id="GO:0016791">
    <property type="term" value="F:phosphatase activity"/>
    <property type="evidence" value="ECO:0007669"/>
    <property type="project" value="TreeGrafter"/>
</dbReference>
<accession>A0A2W1LR33</accession>
<dbReference type="Proteomes" id="UP000249522">
    <property type="component" value="Unassembled WGS sequence"/>
</dbReference>
<dbReference type="AlphaFoldDB" id="A0A2W1LR33"/>
<dbReference type="RefSeq" id="WP_111145163.1">
    <property type="nucleotide sequence ID" value="NZ_QKRB01000028.1"/>
</dbReference>
<dbReference type="OrthoDB" id="512570at2"/>
<evidence type="ECO:0000313" key="2">
    <source>
        <dbReference type="Proteomes" id="UP000249522"/>
    </source>
</evidence>
<dbReference type="PANTHER" id="PTHR48100">
    <property type="entry name" value="BROAD-SPECIFICITY PHOSPHATASE YOR283W-RELATED"/>
    <property type="match status" value="1"/>
</dbReference>
<proteinExistence type="predicted"/>
<comment type="caution">
    <text evidence="1">The sequence shown here is derived from an EMBL/GenBank/DDBJ whole genome shotgun (WGS) entry which is preliminary data.</text>
</comment>
<keyword evidence="2" id="KW-1185">Reference proteome</keyword>
<dbReference type="InterPro" id="IPR050275">
    <property type="entry name" value="PGM_Phosphatase"/>
</dbReference>
<dbReference type="SUPFAM" id="SSF53254">
    <property type="entry name" value="Phosphoglycerate mutase-like"/>
    <property type="match status" value="1"/>
</dbReference>
<dbReference type="CDD" id="cd07067">
    <property type="entry name" value="HP_PGM_like"/>
    <property type="match status" value="1"/>
</dbReference>
<protein>
    <submittedName>
        <fullName evidence="1">Histidine phosphatase family protein</fullName>
    </submittedName>
</protein>
<sequence length="181" mass="20606">MKEIYLIRHCKAAGQEPEAVLTGEGVQQAEQLAAFFGGLPIDYIVSSPFTRAIATIKPLANIRQLEIHLDERLAERVLSSENLADWMEQLEATYEDLDKRLPGGETSREAMQRGVSVVEEVNSMPIQRALLVTHGNLMSLMLHRYMEHFGFKDWLALSNPDIYKLTVHEESDAVTVRRVWR</sequence>
<organism evidence="1 2">
    <name type="scientific">Paenibacillus sambharensis</name>
    <dbReference type="NCBI Taxonomy" id="1803190"/>
    <lineage>
        <taxon>Bacteria</taxon>
        <taxon>Bacillati</taxon>
        <taxon>Bacillota</taxon>
        <taxon>Bacilli</taxon>
        <taxon>Bacillales</taxon>
        <taxon>Paenibacillaceae</taxon>
        <taxon>Paenibacillus</taxon>
    </lineage>
</organism>
<dbReference type="InterPro" id="IPR029033">
    <property type="entry name" value="His_PPase_superfam"/>
</dbReference>
<dbReference type="Gene3D" id="3.40.50.1240">
    <property type="entry name" value="Phosphoglycerate mutase-like"/>
    <property type="match status" value="1"/>
</dbReference>
<dbReference type="SMART" id="SM00855">
    <property type="entry name" value="PGAM"/>
    <property type="match status" value="1"/>
</dbReference>
<dbReference type="Pfam" id="PF00300">
    <property type="entry name" value="His_Phos_1"/>
    <property type="match status" value="1"/>
</dbReference>
<dbReference type="EMBL" id="QKRB01000028">
    <property type="protein sequence ID" value="PZD97305.1"/>
    <property type="molecule type" value="Genomic_DNA"/>
</dbReference>
<name>A0A2W1LR33_9BACL</name>
<evidence type="ECO:0000313" key="1">
    <source>
        <dbReference type="EMBL" id="PZD97305.1"/>
    </source>
</evidence>
<dbReference type="PANTHER" id="PTHR48100:SF1">
    <property type="entry name" value="HISTIDINE PHOSPHATASE FAMILY PROTEIN-RELATED"/>
    <property type="match status" value="1"/>
</dbReference>
<dbReference type="GO" id="GO:0005737">
    <property type="term" value="C:cytoplasm"/>
    <property type="evidence" value="ECO:0007669"/>
    <property type="project" value="TreeGrafter"/>
</dbReference>
<dbReference type="InterPro" id="IPR013078">
    <property type="entry name" value="His_Pase_superF_clade-1"/>
</dbReference>
<gene>
    <name evidence="1" type="ORF">DNH61_02835</name>
</gene>
<reference evidence="1 2" key="1">
    <citation type="submission" date="2018-06" db="EMBL/GenBank/DDBJ databases">
        <title>Paenibacillus imtechensis sp. nov.</title>
        <authorList>
            <person name="Pinnaka A.K."/>
            <person name="Singh H."/>
            <person name="Kaur M."/>
        </authorList>
    </citation>
    <scope>NUCLEOTIDE SEQUENCE [LARGE SCALE GENOMIC DNA]</scope>
    <source>
        <strain evidence="1 2">SMB1</strain>
    </source>
</reference>